<dbReference type="EC" id="3.1.26.4" evidence="4 11"/>
<comment type="cofactor">
    <cofactor evidence="12">
        <name>Mn(2+)</name>
        <dbReference type="ChEBI" id="CHEBI:29035"/>
    </cofactor>
    <cofactor evidence="12">
        <name>Mg(2+)</name>
        <dbReference type="ChEBI" id="CHEBI:18420"/>
    </cofactor>
    <text evidence="12">Binds 2 metal ions per subunit. Manganese or magnesium.</text>
</comment>
<dbReference type="InterPro" id="IPR002156">
    <property type="entry name" value="RNaseH_domain"/>
</dbReference>
<evidence type="ECO:0000256" key="11">
    <source>
        <dbReference type="PIRNR" id="PIRNR037839"/>
    </source>
</evidence>
<proteinExistence type="inferred from homology"/>
<name>A0A099X0F2_9PORP</name>
<keyword evidence="6 11" id="KW-0540">Nuclease</keyword>
<evidence type="ECO:0000256" key="3">
    <source>
        <dbReference type="ARBA" id="ARBA00005300"/>
    </source>
</evidence>
<comment type="function">
    <text evidence="2 11">Endonuclease that specifically degrades the RNA of RNA-DNA hybrids.</text>
</comment>
<comment type="similarity">
    <text evidence="3 11">Belongs to the RNase H family.</text>
</comment>
<dbReference type="SUPFAM" id="SSF55658">
    <property type="entry name" value="L9 N-domain-like"/>
    <property type="match status" value="1"/>
</dbReference>
<evidence type="ECO:0000256" key="8">
    <source>
        <dbReference type="ARBA" id="ARBA00022759"/>
    </source>
</evidence>
<dbReference type="RefSeq" id="WP_039417856.1">
    <property type="nucleotide sequence ID" value="NZ_JRAI01000078.1"/>
</dbReference>
<keyword evidence="11" id="KW-0963">Cytoplasm</keyword>
<dbReference type="eggNOG" id="COG3341">
    <property type="taxonomic scope" value="Bacteria"/>
</dbReference>
<accession>A0A099X0F2</accession>
<dbReference type="SUPFAM" id="SSF53098">
    <property type="entry name" value="Ribonuclease H-like"/>
    <property type="match status" value="1"/>
</dbReference>
<comment type="caution">
    <text evidence="14">The sequence shown here is derived from an EMBL/GenBank/DDBJ whole genome shotgun (WGS) entry which is preliminary data.</text>
</comment>
<feature type="binding site" evidence="12">
    <location>
        <position position="90"/>
    </location>
    <ligand>
        <name>Mg(2+)</name>
        <dbReference type="ChEBI" id="CHEBI:18420"/>
        <label>1</label>
    </ligand>
</feature>
<keyword evidence="7 11" id="KW-0479">Metal-binding</keyword>
<comment type="catalytic activity">
    <reaction evidence="11">
        <text>Endonucleolytic cleavage to 5'-phosphomonoester.</text>
        <dbReference type="EC" id="3.1.26.4"/>
    </reaction>
</comment>
<dbReference type="CDD" id="cd13935">
    <property type="entry name" value="RNase_H_bacteria_like"/>
    <property type="match status" value="1"/>
</dbReference>
<dbReference type="Gene3D" id="3.30.420.10">
    <property type="entry name" value="Ribonuclease H-like superfamily/Ribonuclease H"/>
    <property type="match status" value="1"/>
</dbReference>
<protein>
    <recommendedName>
        <fullName evidence="5 11">Ribonuclease H</fullName>
        <ecNumber evidence="4 11">3.1.26.4</ecNumber>
    </recommendedName>
</protein>
<keyword evidence="8 11" id="KW-0255">Endonuclease</keyword>
<evidence type="ECO:0000259" key="13">
    <source>
        <dbReference type="PROSITE" id="PS50879"/>
    </source>
</evidence>
<organism evidence="14 15">
    <name type="scientific">Porphyromonas gulae</name>
    <dbReference type="NCBI Taxonomy" id="111105"/>
    <lineage>
        <taxon>Bacteria</taxon>
        <taxon>Pseudomonadati</taxon>
        <taxon>Bacteroidota</taxon>
        <taxon>Bacteroidia</taxon>
        <taxon>Bacteroidales</taxon>
        <taxon>Porphyromonadaceae</taxon>
        <taxon>Porphyromonas</taxon>
    </lineage>
</organism>
<dbReference type="InterPro" id="IPR037056">
    <property type="entry name" value="RNase_H1_N_sf"/>
</dbReference>
<feature type="binding site" evidence="12">
    <location>
        <position position="152"/>
    </location>
    <ligand>
        <name>Mg(2+)</name>
        <dbReference type="ChEBI" id="CHEBI:18420"/>
        <label>2</label>
    </ligand>
</feature>
<dbReference type="STRING" id="111105.HR09_07950"/>
<dbReference type="AlphaFoldDB" id="A0A099X0F2"/>
<evidence type="ECO:0000256" key="12">
    <source>
        <dbReference type="PIRSR" id="PIRSR037839-1"/>
    </source>
</evidence>
<evidence type="ECO:0000256" key="9">
    <source>
        <dbReference type="ARBA" id="ARBA00022801"/>
    </source>
</evidence>
<dbReference type="InterPro" id="IPR017290">
    <property type="entry name" value="RNase_H_bac"/>
</dbReference>
<dbReference type="InterPro" id="IPR036397">
    <property type="entry name" value="RNaseH_sf"/>
</dbReference>
<comment type="cofactor">
    <cofactor evidence="1">
        <name>Mg(2+)</name>
        <dbReference type="ChEBI" id="CHEBI:18420"/>
    </cofactor>
</comment>
<dbReference type="Proteomes" id="UP000030130">
    <property type="component" value="Unassembled WGS sequence"/>
</dbReference>
<dbReference type="GO" id="GO:0003676">
    <property type="term" value="F:nucleic acid binding"/>
    <property type="evidence" value="ECO:0007669"/>
    <property type="project" value="UniProtKB-UniRule"/>
</dbReference>
<dbReference type="GO" id="GO:0004523">
    <property type="term" value="F:RNA-DNA hybrid ribonuclease activity"/>
    <property type="evidence" value="ECO:0007669"/>
    <property type="project" value="UniProtKB-UniRule"/>
</dbReference>
<dbReference type="GO" id="GO:0046872">
    <property type="term" value="F:metal ion binding"/>
    <property type="evidence" value="ECO:0007669"/>
    <property type="project" value="UniProtKB-KW"/>
</dbReference>
<keyword evidence="12" id="KW-0464">Manganese</keyword>
<evidence type="ECO:0000313" key="14">
    <source>
        <dbReference type="EMBL" id="KGN84201.1"/>
    </source>
</evidence>
<dbReference type="GO" id="GO:0005737">
    <property type="term" value="C:cytoplasm"/>
    <property type="evidence" value="ECO:0007669"/>
    <property type="project" value="UniProtKB-SubCell"/>
</dbReference>
<gene>
    <name evidence="14" type="ORF">HR08_09200</name>
</gene>
<reference evidence="14 15" key="1">
    <citation type="submission" date="2014-08" db="EMBL/GenBank/DDBJ databases">
        <title>Porphyromonas gulae strain:COT-052_OH1451 Genome sequencing.</title>
        <authorList>
            <person name="Wallis C."/>
            <person name="Deusch O."/>
            <person name="O'Flynn C."/>
            <person name="Davis I."/>
            <person name="Jospin G."/>
            <person name="Darling A.E."/>
            <person name="Coil D.A."/>
            <person name="Alexiev A."/>
            <person name="Horsfall A."/>
            <person name="Kirkwood N."/>
            <person name="Harris S."/>
            <person name="Eisen J.A."/>
        </authorList>
    </citation>
    <scope>NUCLEOTIDE SEQUENCE [LARGE SCALE GENOMIC DNA]</scope>
    <source>
        <strain evidence="15">COT-052 OH1451</strain>
    </source>
</reference>
<evidence type="ECO:0000256" key="4">
    <source>
        <dbReference type="ARBA" id="ARBA00012180"/>
    </source>
</evidence>
<dbReference type="PROSITE" id="PS50879">
    <property type="entry name" value="RNASE_H_1"/>
    <property type="match status" value="1"/>
</dbReference>
<dbReference type="InterPro" id="IPR009027">
    <property type="entry name" value="Ribosomal_bL9/RNase_H1_N"/>
</dbReference>
<dbReference type="PIRSF" id="PIRSF037839">
    <property type="entry name" value="Ribonuclease_H"/>
    <property type="match status" value="1"/>
</dbReference>
<keyword evidence="9 11" id="KW-0378">Hydrolase</keyword>
<evidence type="ECO:0000256" key="10">
    <source>
        <dbReference type="ARBA" id="ARBA00022842"/>
    </source>
</evidence>
<dbReference type="InterPro" id="IPR011320">
    <property type="entry name" value="RNase_H1_N"/>
</dbReference>
<evidence type="ECO:0000256" key="7">
    <source>
        <dbReference type="ARBA" id="ARBA00022723"/>
    </source>
</evidence>
<feature type="binding site" evidence="12">
    <location>
        <position position="212"/>
    </location>
    <ligand>
        <name>Mg(2+)</name>
        <dbReference type="ChEBI" id="CHEBI:18420"/>
        <label>1</label>
    </ligand>
</feature>
<feature type="binding site" evidence="12">
    <location>
        <position position="128"/>
    </location>
    <ligand>
        <name>Mg(2+)</name>
        <dbReference type="ChEBI" id="CHEBI:18420"/>
        <label>2</label>
    </ligand>
</feature>
<sequence length="216" mass="24479">MAKKWYVVWAGHTPGVYDNWDECRAQTEGFNKARYKSFTTESDALRAYEDGAEEFYRKAYGSTGTHGADKYPDTDTVAQSRPIWESLSVDAACSGNPGPMEYRGVLTASKAEVFRVGPLEGGTNNIGEFLAIVHALALLEKMKRPHYPIYSDSMTAIGWVRKKKCKTLLARTDKNAAIFDLIERAEHWLSTHRITNPIYKWNTVDWMEIPADFGRK</sequence>
<feature type="domain" description="RNase H type-1" evidence="13">
    <location>
        <begin position="81"/>
        <end position="216"/>
    </location>
</feature>
<evidence type="ECO:0000256" key="2">
    <source>
        <dbReference type="ARBA" id="ARBA00004065"/>
    </source>
</evidence>
<keyword evidence="10 11" id="KW-0460">Magnesium</keyword>
<dbReference type="Gene3D" id="3.40.970.10">
    <property type="entry name" value="Ribonuclease H1, N-terminal domain"/>
    <property type="match status" value="1"/>
</dbReference>
<dbReference type="FunFam" id="3.40.970.10:FF:000002">
    <property type="entry name" value="Ribonuclease H"/>
    <property type="match status" value="1"/>
</dbReference>
<dbReference type="Pfam" id="PF01693">
    <property type="entry name" value="Cauli_VI"/>
    <property type="match status" value="1"/>
</dbReference>
<dbReference type="EMBL" id="JRAI01000078">
    <property type="protein sequence ID" value="KGN84201.1"/>
    <property type="molecule type" value="Genomic_DNA"/>
</dbReference>
<evidence type="ECO:0000256" key="5">
    <source>
        <dbReference type="ARBA" id="ARBA00017721"/>
    </source>
</evidence>
<evidence type="ECO:0000256" key="1">
    <source>
        <dbReference type="ARBA" id="ARBA00001946"/>
    </source>
</evidence>
<dbReference type="InterPro" id="IPR012337">
    <property type="entry name" value="RNaseH-like_sf"/>
</dbReference>
<dbReference type="GeneID" id="57238870"/>
<dbReference type="Pfam" id="PF00075">
    <property type="entry name" value="RNase_H"/>
    <property type="match status" value="1"/>
</dbReference>
<dbReference type="OrthoDB" id="9811552at2"/>
<comment type="subcellular location">
    <subcellularLocation>
        <location evidence="11">Cytoplasm</location>
    </subcellularLocation>
</comment>
<evidence type="ECO:0000256" key="6">
    <source>
        <dbReference type="ARBA" id="ARBA00022722"/>
    </source>
</evidence>
<dbReference type="eggNOG" id="COG0328">
    <property type="taxonomic scope" value="Bacteria"/>
</dbReference>
<evidence type="ECO:0000313" key="15">
    <source>
        <dbReference type="Proteomes" id="UP000030130"/>
    </source>
</evidence>